<accession>A0AA35Z7N9</accession>
<organism evidence="2 3">
    <name type="scientific">Lactuca saligna</name>
    <name type="common">Willowleaf lettuce</name>
    <dbReference type="NCBI Taxonomy" id="75948"/>
    <lineage>
        <taxon>Eukaryota</taxon>
        <taxon>Viridiplantae</taxon>
        <taxon>Streptophyta</taxon>
        <taxon>Embryophyta</taxon>
        <taxon>Tracheophyta</taxon>
        <taxon>Spermatophyta</taxon>
        <taxon>Magnoliopsida</taxon>
        <taxon>eudicotyledons</taxon>
        <taxon>Gunneridae</taxon>
        <taxon>Pentapetalae</taxon>
        <taxon>asterids</taxon>
        <taxon>campanulids</taxon>
        <taxon>Asterales</taxon>
        <taxon>Asteraceae</taxon>
        <taxon>Cichorioideae</taxon>
        <taxon>Cichorieae</taxon>
        <taxon>Lactucinae</taxon>
        <taxon>Lactuca</taxon>
    </lineage>
</organism>
<protein>
    <recommendedName>
        <fullName evidence="1">Rab-GAP TBC domain-containing protein</fullName>
    </recommendedName>
</protein>
<dbReference type="InterPro" id="IPR035969">
    <property type="entry name" value="Rab-GAP_TBC_sf"/>
</dbReference>
<dbReference type="InterPro" id="IPR000195">
    <property type="entry name" value="Rab-GAP-TBC_dom"/>
</dbReference>
<evidence type="ECO:0000313" key="2">
    <source>
        <dbReference type="EMBL" id="CAI9287453.1"/>
    </source>
</evidence>
<feature type="domain" description="Rab-GAP TBC" evidence="1">
    <location>
        <begin position="79"/>
        <end position="134"/>
    </location>
</feature>
<dbReference type="Gene3D" id="1.10.8.270">
    <property type="entry name" value="putative rabgap domain of human tbc1 domain family member 14 like domains"/>
    <property type="match status" value="1"/>
</dbReference>
<dbReference type="SUPFAM" id="SSF47923">
    <property type="entry name" value="Ypt/Rab-GAP domain of gyp1p"/>
    <property type="match status" value="1"/>
</dbReference>
<dbReference type="AlphaFoldDB" id="A0AA35Z7N9"/>
<evidence type="ECO:0000259" key="1">
    <source>
        <dbReference type="Pfam" id="PF00566"/>
    </source>
</evidence>
<dbReference type="Pfam" id="PF00566">
    <property type="entry name" value="RabGAP-TBC"/>
    <property type="match status" value="1"/>
</dbReference>
<dbReference type="Proteomes" id="UP001177003">
    <property type="component" value="Chromosome 5"/>
</dbReference>
<gene>
    <name evidence="2" type="ORF">LSALG_LOCUS26812</name>
</gene>
<evidence type="ECO:0000313" key="3">
    <source>
        <dbReference type="Proteomes" id="UP001177003"/>
    </source>
</evidence>
<sequence length="221" mass="25812">MMGLSYFMLNQSKKDAEYCTKNTFSTYLVCLVDLYIREGNASWWIEMLKSSGQYKEVLMYTFVSLMRNLFIQLSFYEGDDNPNVHDISMTCSFYNFDLGYCQGLNDLSPISLFIMKDESQAFWCYLISQLLQTKQLLLFILDSDIIQKGNELGHQGREMPHGVFFGGLKCEKQEDAVSLMGNLFIHILSVWSIMLRKYRSRYIFSSIESQKRVLGDYVFML</sequence>
<reference evidence="2" key="1">
    <citation type="submission" date="2023-04" db="EMBL/GenBank/DDBJ databases">
        <authorList>
            <person name="Vijverberg K."/>
            <person name="Xiong W."/>
            <person name="Schranz E."/>
        </authorList>
    </citation>
    <scope>NUCLEOTIDE SEQUENCE</scope>
</reference>
<dbReference type="EMBL" id="OX465081">
    <property type="protein sequence ID" value="CAI9287453.1"/>
    <property type="molecule type" value="Genomic_DNA"/>
</dbReference>
<keyword evidence="3" id="KW-1185">Reference proteome</keyword>
<name>A0AA35Z7N9_LACSI</name>
<proteinExistence type="predicted"/>